<dbReference type="EMBL" id="EQ973802">
    <property type="protein sequence ID" value="EEF46170.1"/>
    <property type="molecule type" value="Genomic_DNA"/>
</dbReference>
<dbReference type="InParanoid" id="B9RQZ9"/>
<reference evidence="3" key="1">
    <citation type="journal article" date="2010" name="Nat. Biotechnol.">
        <title>Draft genome sequence of the oilseed species Ricinus communis.</title>
        <authorList>
            <person name="Chan A.P."/>
            <person name="Crabtree J."/>
            <person name="Zhao Q."/>
            <person name="Lorenzi H."/>
            <person name="Orvis J."/>
            <person name="Puiu D."/>
            <person name="Melake-Berhan A."/>
            <person name="Jones K.M."/>
            <person name="Redman J."/>
            <person name="Chen G."/>
            <person name="Cahoon E.B."/>
            <person name="Gedil M."/>
            <person name="Stanke M."/>
            <person name="Haas B.J."/>
            <person name="Wortman J.R."/>
            <person name="Fraser-Liggett C.M."/>
            <person name="Ravel J."/>
            <person name="Rabinowicz P.D."/>
        </authorList>
    </citation>
    <scope>NUCLEOTIDE SEQUENCE [LARGE SCALE GENOMIC DNA]</scope>
    <source>
        <strain evidence="3">cv. Hale</strain>
    </source>
</reference>
<keyword evidence="1" id="KW-0732">Signal</keyword>
<keyword evidence="3" id="KW-1185">Reference proteome</keyword>
<evidence type="ECO:0000256" key="1">
    <source>
        <dbReference type="SAM" id="SignalP"/>
    </source>
</evidence>
<protein>
    <submittedName>
        <fullName evidence="2">Uncharacterized protein</fullName>
    </submittedName>
</protein>
<feature type="signal peptide" evidence="1">
    <location>
        <begin position="1"/>
        <end position="21"/>
    </location>
</feature>
<evidence type="ECO:0000313" key="3">
    <source>
        <dbReference type="Proteomes" id="UP000008311"/>
    </source>
</evidence>
<evidence type="ECO:0000313" key="2">
    <source>
        <dbReference type="EMBL" id="EEF46170.1"/>
    </source>
</evidence>
<organism evidence="2 3">
    <name type="scientific">Ricinus communis</name>
    <name type="common">Castor bean</name>
    <dbReference type="NCBI Taxonomy" id="3988"/>
    <lineage>
        <taxon>Eukaryota</taxon>
        <taxon>Viridiplantae</taxon>
        <taxon>Streptophyta</taxon>
        <taxon>Embryophyta</taxon>
        <taxon>Tracheophyta</taxon>
        <taxon>Spermatophyta</taxon>
        <taxon>Magnoliopsida</taxon>
        <taxon>eudicotyledons</taxon>
        <taxon>Gunneridae</taxon>
        <taxon>Pentapetalae</taxon>
        <taxon>rosids</taxon>
        <taxon>fabids</taxon>
        <taxon>Malpighiales</taxon>
        <taxon>Euphorbiaceae</taxon>
        <taxon>Acalyphoideae</taxon>
        <taxon>Acalypheae</taxon>
        <taxon>Ricinus</taxon>
    </lineage>
</organism>
<dbReference type="Proteomes" id="UP000008311">
    <property type="component" value="Unassembled WGS sequence"/>
</dbReference>
<proteinExistence type="predicted"/>
<name>B9RQZ9_RICCO</name>
<dbReference type="AlphaFoldDB" id="B9RQZ9"/>
<sequence>MAPKYLLIALSLLVLLPCSIATLTNETKNATGPSDAKLLTKDVIYLTIKQIRHTRDFVHSIPRLRIVKHHQVTKRIQTCVSGLFGCLSDIRVVLYRLRHLKSIRRDAHRLKVLVPRLVGSSTVCHLAERDLGAMILKVLDMKLVESKLMLLDVLYLVSLLELE</sequence>
<feature type="chain" id="PRO_5002888648" evidence="1">
    <location>
        <begin position="22"/>
        <end position="163"/>
    </location>
</feature>
<gene>
    <name evidence="2" type="ORF">RCOM_0708030</name>
</gene>
<accession>B9RQZ9</accession>